<protein>
    <submittedName>
        <fullName evidence="2">Uncharacterized protein</fullName>
    </submittedName>
</protein>
<evidence type="ECO:0000313" key="3">
    <source>
        <dbReference type="Proteomes" id="UP001154282"/>
    </source>
</evidence>
<organism evidence="2 3">
    <name type="scientific">Linum tenue</name>
    <dbReference type="NCBI Taxonomy" id="586396"/>
    <lineage>
        <taxon>Eukaryota</taxon>
        <taxon>Viridiplantae</taxon>
        <taxon>Streptophyta</taxon>
        <taxon>Embryophyta</taxon>
        <taxon>Tracheophyta</taxon>
        <taxon>Spermatophyta</taxon>
        <taxon>Magnoliopsida</taxon>
        <taxon>eudicotyledons</taxon>
        <taxon>Gunneridae</taxon>
        <taxon>Pentapetalae</taxon>
        <taxon>rosids</taxon>
        <taxon>fabids</taxon>
        <taxon>Malpighiales</taxon>
        <taxon>Linaceae</taxon>
        <taxon>Linum</taxon>
    </lineage>
</organism>
<feature type="region of interest" description="Disordered" evidence="1">
    <location>
        <begin position="102"/>
        <end position="193"/>
    </location>
</feature>
<gene>
    <name evidence="2" type="ORF">LITE_LOCUS37678</name>
</gene>
<name>A0AAV0PA15_9ROSI</name>
<comment type="caution">
    <text evidence="2">The sequence shown here is derived from an EMBL/GenBank/DDBJ whole genome shotgun (WGS) entry which is preliminary data.</text>
</comment>
<dbReference type="Proteomes" id="UP001154282">
    <property type="component" value="Unassembled WGS sequence"/>
</dbReference>
<sequence>MLRPQKRHPRRRFPSQSRHPPQIPRRQGSQEQRFLTNPRRKRWQEAVRPRTVPRRRVGGGLPALPAERHVDFIRPVRRTTRRDRVAPVVPVALLRRNLLRHVGQGRDREGEPNDAVGGPERGPQRGRPDERAGGDRTATRVDVRYERGRRGPAREAIRDGAMHEGRGSRGLQGVPRGSAGDVSGEDREQKRVGDLRIELQLVVS</sequence>
<accession>A0AAV0PA15</accession>
<feature type="compositionally biased region" description="Basic residues" evidence="1">
    <location>
        <begin position="1"/>
        <end position="13"/>
    </location>
</feature>
<dbReference type="AlphaFoldDB" id="A0AAV0PA15"/>
<evidence type="ECO:0000313" key="2">
    <source>
        <dbReference type="EMBL" id="CAI0468088.1"/>
    </source>
</evidence>
<dbReference type="EMBL" id="CAMGYJ010000008">
    <property type="protein sequence ID" value="CAI0468088.1"/>
    <property type="molecule type" value="Genomic_DNA"/>
</dbReference>
<feature type="compositionally biased region" description="Basic and acidic residues" evidence="1">
    <location>
        <begin position="122"/>
        <end position="167"/>
    </location>
</feature>
<reference evidence="2" key="1">
    <citation type="submission" date="2022-08" db="EMBL/GenBank/DDBJ databases">
        <authorList>
            <person name="Gutierrez-Valencia J."/>
        </authorList>
    </citation>
    <scope>NUCLEOTIDE SEQUENCE</scope>
</reference>
<evidence type="ECO:0000256" key="1">
    <source>
        <dbReference type="SAM" id="MobiDB-lite"/>
    </source>
</evidence>
<proteinExistence type="predicted"/>
<feature type="compositionally biased region" description="Basic and acidic residues" evidence="1">
    <location>
        <begin position="184"/>
        <end position="193"/>
    </location>
</feature>
<keyword evidence="3" id="KW-1185">Reference proteome</keyword>
<feature type="region of interest" description="Disordered" evidence="1">
    <location>
        <begin position="1"/>
        <end position="62"/>
    </location>
</feature>